<dbReference type="InterPro" id="IPR029044">
    <property type="entry name" value="Nucleotide-diphossugar_trans"/>
</dbReference>
<comment type="caution">
    <text evidence="4">The sequence shown here is derived from an EMBL/GenBank/DDBJ whole genome shotgun (WGS) entry which is preliminary data.</text>
</comment>
<dbReference type="PANTHER" id="PTHR13778:SF47">
    <property type="entry name" value="LIPOPOLYSACCHARIDE 1,3-GALACTOSYLTRANSFERASE"/>
    <property type="match status" value="1"/>
</dbReference>
<evidence type="ECO:0000313" key="4">
    <source>
        <dbReference type="EMBL" id="MBB5226581.1"/>
    </source>
</evidence>
<dbReference type="CDD" id="cd04194">
    <property type="entry name" value="GT8_A4GalT_like"/>
    <property type="match status" value="1"/>
</dbReference>
<gene>
    <name evidence="4" type="ORF">HNP76_001962</name>
</gene>
<dbReference type="InterPro" id="IPR002495">
    <property type="entry name" value="Glyco_trans_8"/>
</dbReference>
<accession>A0A7W8GAA3</accession>
<dbReference type="SUPFAM" id="SSF53448">
    <property type="entry name" value="Nucleotide-diphospho-sugar transferases"/>
    <property type="match status" value="1"/>
</dbReference>
<keyword evidence="5" id="KW-1185">Reference proteome</keyword>
<keyword evidence="3" id="KW-0479">Metal-binding</keyword>
<keyword evidence="1" id="KW-0328">Glycosyltransferase</keyword>
<dbReference type="EMBL" id="JACHFQ010000006">
    <property type="protein sequence ID" value="MBB5226581.1"/>
    <property type="molecule type" value="Genomic_DNA"/>
</dbReference>
<protein>
    <submittedName>
        <fullName evidence="4">Lipopolysaccharide biosynthesis glycosyltransferase</fullName>
    </submittedName>
</protein>
<evidence type="ECO:0000256" key="2">
    <source>
        <dbReference type="ARBA" id="ARBA00022679"/>
    </source>
</evidence>
<name>A0A7W8GAA3_9SPIR</name>
<proteinExistence type="predicted"/>
<organism evidence="4 5">
    <name type="scientific">Treponema ruminis</name>
    <dbReference type="NCBI Taxonomy" id="744515"/>
    <lineage>
        <taxon>Bacteria</taxon>
        <taxon>Pseudomonadati</taxon>
        <taxon>Spirochaetota</taxon>
        <taxon>Spirochaetia</taxon>
        <taxon>Spirochaetales</taxon>
        <taxon>Treponemataceae</taxon>
        <taxon>Treponema</taxon>
    </lineage>
</organism>
<dbReference type="Pfam" id="PF01501">
    <property type="entry name" value="Glyco_transf_8"/>
    <property type="match status" value="1"/>
</dbReference>
<dbReference type="GO" id="GO:0046872">
    <property type="term" value="F:metal ion binding"/>
    <property type="evidence" value="ECO:0007669"/>
    <property type="project" value="UniProtKB-KW"/>
</dbReference>
<evidence type="ECO:0000256" key="1">
    <source>
        <dbReference type="ARBA" id="ARBA00022676"/>
    </source>
</evidence>
<dbReference type="Gene3D" id="3.90.550.10">
    <property type="entry name" value="Spore Coat Polysaccharide Biosynthesis Protein SpsA, Chain A"/>
    <property type="match status" value="1"/>
</dbReference>
<dbReference type="PANTHER" id="PTHR13778">
    <property type="entry name" value="GLYCOSYLTRANSFERASE 8 DOMAIN-CONTAINING PROTEIN"/>
    <property type="match status" value="1"/>
</dbReference>
<dbReference type="InterPro" id="IPR050748">
    <property type="entry name" value="Glycosyltrans_8_dom-fam"/>
</dbReference>
<sequence length="325" mass="38759">MNILYVSDENYAMLTGISMLSLLDNNREESVSIYIFSLGITKDNKQKLQSICDSYEKKIFFIDADSYIEKLRNSNLNTYRGSYSAAVRFGISELLPESLDKVLYLDCDTLVVGNISTLYNYNLEEKTIGMCYDCIRNERKKRLQFSFNEPYFNSGILLIDINKWKSNQYEKIFLTKFDSIKDICYLPDQDGINILFKDGIYPLPFAANILSQTLFYNYDGNCLVYKQKTDYWYSKVEFEQGLENPMIYHFCGHSFIRPWYKNSKHPMKEKYDYYYYTSPWKDSVQKKFKWNITRYLQYITRGNFLPFLYLNAFMQRMFILGKYHV</sequence>
<keyword evidence="2 4" id="KW-0808">Transferase</keyword>
<dbReference type="Proteomes" id="UP000518887">
    <property type="component" value="Unassembled WGS sequence"/>
</dbReference>
<evidence type="ECO:0000313" key="5">
    <source>
        <dbReference type="Proteomes" id="UP000518887"/>
    </source>
</evidence>
<dbReference type="GO" id="GO:0016757">
    <property type="term" value="F:glycosyltransferase activity"/>
    <property type="evidence" value="ECO:0007669"/>
    <property type="project" value="UniProtKB-KW"/>
</dbReference>
<dbReference type="RefSeq" id="WP_184659990.1">
    <property type="nucleotide sequence ID" value="NZ_CP031518.1"/>
</dbReference>
<dbReference type="AlphaFoldDB" id="A0A7W8GAA3"/>
<evidence type="ECO:0000256" key="3">
    <source>
        <dbReference type="ARBA" id="ARBA00022723"/>
    </source>
</evidence>
<reference evidence="4 5" key="1">
    <citation type="submission" date="2020-08" db="EMBL/GenBank/DDBJ databases">
        <title>Genomic Encyclopedia of Type Strains, Phase IV (KMG-IV): sequencing the most valuable type-strain genomes for metagenomic binning, comparative biology and taxonomic classification.</title>
        <authorList>
            <person name="Goeker M."/>
        </authorList>
    </citation>
    <scope>NUCLEOTIDE SEQUENCE [LARGE SCALE GENOMIC DNA]</scope>
    <source>
        <strain evidence="4 5">DSM 103462</strain>
    </source>
</reference>